<dbReference type="AlphaFoldDB" id="A0A7M4F6J0"/>
<accession>A0A7M4F6J0</accession>
<dbReference type="Proteomes" id="UP000594220">
    <property type="component" value="Unplaced"/>
</dbReference>
<reference evidence="1" key="2">
    <citation type="submission" date="2025-09" db="UniProtKB">
        <authorList>
            <consortium name="Ensembl"/>
        </authorList>
    </citation>
    <scope>IDENTIFICATION</scope>
</reference>
<protein>
    <submittedName>
        <fullName evidence="1">Uncharacterized protein</fullName>
    </submittedName>
</protein>
<proteinExistence type="predicted"/>
<organism evidence="1 2">
    <name type="scientific">Crocodylus porosus</name>
    <name type="common">Saltwater crocodile</name>
    <name type="synonym">Estuarine crocodile</name>
    <dbReference type="NCBI Taxonomy" id="8502"/>
    <lineage>
        <taxon>Eukaryota</taxon>
        <taxon>Metazoa</taxon>
        <taxon>Chordata</taxon>
        <taxon>Craniata</taxon>
        <taxon>Vertebrata</taxon>
        <taxon>Euteleostomi</taxon>
        <taxon>Archelosauria</taxon>
        <taxon>Archosauria</taxon>
        <taxon>Crocodylia</taxon>
        <taxon>Longirostres</taxon>
        <taxon>Crocodylidae</taxon>
        <taxon>Crocodylus</taxon>
    </lineage>
</organism>
<dbReference type="Ensembl" id="ENSCPRT00005021804.1">
    <property type="protein sequence ID" value="ENSCPRP00005018625.1"/>
    <property type="gene ID" value="ENSCPRG00005013039.1"/>
</dbReference>
<reference evidence="1" key="1">
    <citation type="submission" date="2025-08" db="UniProtKB">
        <authorList>
            <consortium name="Ensembl"/>
        </authorList>
    </citation>
    <scope>IDENTIFICATION</scope>
</reference>
<evidence type="ECO:0000313" key="2">
    <source>
        <dbReference type="Proteomes" id="UP000594220"/>
    </source>
</evidence>
<evidence type="ECO:0000313" key="1">
    <source>
        <dbReference type="Ensembl" id="ENSCPRP00005018625.1"/>
    </source>
</evidence>
<name>A0A7M4F6J0_CROPO</name>
<keyword evidence="2" id="KW-1185">Reference proteome</keyword>
<sequence length="111" mass="12256">IPCTSRGGELTGPPLDSSGFIPLPRPGTGGLLATLNHLSGGSKEDGARLSSVVADGRTRSSHLKLQQGKFRFNKGIRLDIRKNLLTRWVVKYWNRLSRGEKARAWSKELYP</sequence>